<accession>A0ABQ9JH68</accession>
<protein>
    <recommendedName>
        <fullName evidence="8">Transcriptional adapter 2-alpha</fullName>
    </recommendedName>
</protein>
<dbReference type="Gene3D" id="1.10.10.10">
    <property type="entry name" value="Winged helix-like DNA-binding domain superfamily/Winged helix DNA-binding domain"/>
    <property type="match status" value="1"/>
</dbReference>
<dbReference type="InterPro" id="IPR017884">
    <property type="entry name" value="SANT_dom"/>
</dbReference>
<evidence type="ECO:0000259" key="5">
    <source>
        <dbReference type="PROSITE" id="PS51293"/>
    </source>
</evidence>
<dbReference type="PANTHER" id="PTHR12374">
    <property type="entry name" value="TRANSCRIPTIONAL ADAPTOR 2 ADA2 -RELATED"/>
    <property type="match status" value="1"/>
</dbReference>
<dbReference type="SUPFAM" id="SSF46689">
    <property type="entry name" value="Homeodomain-like"/>
    <property type="match status" value="2"/>
</dbReference>
<dbReference type="Pfam" id="PF00249">
    <property type="entry name" value="Myb_DNA-binding"/>
    <property type="match status" value="1"/>
</dbReference>
<feature type="domain" description="Myb-like" evidence="3">
    <location>
        <begin position="89"/>
        <end position="122"/>
    </location>
</feature>
<dbReference type="PROSITE" id="PS50934">
    <property type="entry name" value="SWIRM"/>
    <property type="match status" value="1"/>
</dbReference>
<dbReference type="PANTHER" id="PTHR12374:SF20">
    <property type="entry name" value="TRANSCRIPTIONAL ADAPTER 2-ALPHA"/>
    <property type="match status" value="1"/>
</dbReference>
<gene>
    <name evidence="6" type="ORF">NQ317_003033</name>
</gene>
<dbReference type="InterPro" id="IPR055141">
    <property type="entry name" value="TADA2A_B-like_dom"/>
</dbReference>
<proteinExistence type="predicted"/>
<dbReference type="Gene3D" id="1.10.10.60">
    <property type="entry name" value="Homeodomain-like"/>
    <property type="match status" value="1"/>
</dbReference>
<comment type="subcellular location">
    <subcellularLocation>
        <location evidence="1">Nucleus</location>
    </subcellularLocation>
</comment>
<evidence type="ECO:0000313" key="7">
    <source>
        <dbReference type="Proteomes" id="UP001162164"/>
    </source>
</evidence>
<dbReference type="Pfam" id="PF22941">
    <property type="entry name" value="TADA2A-like_3rd"/>
    <property type="match status" value="1"/>
</dbReference>
<feature type="non-terminal residue" evidence="6">
    <location>
        <position position="436"/>
    </location>
</feature>
<dbReference type="InterPro" id="IPR007526">
    <property type="entry name" value="SWIRM"/>
</dbReference>
<evidence type="ECO:0000259" key="4">
    <source>
        <dbReference type="PROSITE" id="PS50934"/>
    </source>
</evidence>
<dbReference type="InterPro" id="IPR036388">
    <property type="entry name" value="WH-like_DNA-bd_sf"/>
</dbReference>
<dbReference type="EMBL" id="JAPWTJ010000537">
    <property type="protein sequence ID" value="KAJ8977526.1"/>
    <property type="molecule type" value="Genomic_DNA"/>
</dbReference>
<keyword evidence="7" id="KW-1185">Reference proteome</keyword>
<evidence type="ECO:0000259" key="3">
    <source>
        <dbReference type="PROSITE" id="PS50090"/>
    </source>
</evidence>
<feature type="domain" description="SWIRM" evidence="4">
    <location>
        <begin position="349"/>
        <end position="436"/>
    </location>
</feature>
<name>A0ABQ9JH68_9CUCU</name>
<organism evidence="6 7">
    <name type="scientific">Molorchus minor</name>
    <dbReference type="NCBI Taxonomy" id="1323400"/>
    <lineage>
        <taxon>Eukaryota</taxon>
        <taxon>Metazoa</taxon>
        <taxon>Ecdysozoa</taxon>
        <taxon>Arthropoda</taxon>
        <taxon>Hexapoda</taxon>
        <taxon>Insecta</taxon>
        <taxon>Pterygota</taxon>
        <taxon>Neoptera</taxon>
        <taxon>Endopterygota</taxon>
        <taxon>Coleoptera</taxon>
        <taxon>Polyphaga</taxon>
        <taxon>Cucujiformia</taxon>
        <taxon>Chrysomeloidea</taxon>
        <taxon>Cerambycidae</taxon>
        <taxon>Lamiinae</taxon>
        <taxon>Monochamini</taxon>
        <taxon>Molorchus</taxon>
    </lineage>
</organism>
<evidence type="ECO:0008006" key="8">
    <source>
        <dbReference type="Google" id="ProtNLM"/>
    </source>
</evidence>
<keyword evidence="2" id="KW-0539">Nucleus</keyword>
<feature type="domain" description="SANT" evidence="5">
    <location>
        <begin position="87"/>
        <end position="120"/>
    </location>
</feature>
<evidence type="ECO:0000313" key="6">
    <source>
        <dbReference type="EMBL" id="KAJ8977526.1"/>
    </source>
</evidence>
<dbReference type="PROSITE" id="PS50090">
    <property type="entry name" value="MYB_LIKE"/>
    <property type="match status" value="1"/>
</dbReference>
<evidence type="ECO:0000256" key="1">
    <source>
        <dbReference type="ARBA" id="ARBA00004123"/>
    </source>
</evidence>
<comment type="caution">
    <text evidence="6">The sequence shown here is derived from an EMBL/GenBank/DDBJ whole genome shotgun (WGS) entry which is preliminary data.</text>
</comment>
<dbReference type="PROSITE" id="PS51293">
    <property type="entry name" value="SANT"/>
    <property type="match status" value="1"/>
</dbReference>
<dbReference type="InterPro" id="IPR001005">
    <property type="entry name" value="SANT/Myb"/>
</dbReference>
<dbReference type="InterPro" id="IPR009057">
    <property type="entry name" value="Homeodomain-like_sf"/>
</dbReference>
<dbReference type="CDD" id="cd00167">
    <property type="entry name" value="SANT"/>
    <property type="match status" value="1"/>
</dbReference>
<dbReference type="Proteomes" id="UP001162164">
    <property type="component" value="Unassembled WGS sequence"/>
</dbReference>
<dbReference type="Pfam" id="PF04433">
    <property type="entry name" value="SWIRM"/>
    <property type="match status" value="1"/>
</dbReference>
<reference evidence="6" key="1">
    <citation type="journal article" date="2023" name="Insect Mol. Biol.">
        <title>Genome sequencing provides insights into the evolution of gene families encoding plant cell wall-degrading enzymes in longhorned beetles.</title>
        <authorList>
            <person name="Shin N.R."/>
            <person name="Okamura Y."/>
            <person name="Kirsch R."/>
            <person name="Pauchet Y."/>
        </authorList>
    </citation>
    <scope>NUCLEOTIDE SEQUENCE</scope>
    <source>
        <strain evidence="6">MMC_N1</strain>
    </source>
</reference>
<evidence type="ECO:0000256" key="2">
    <source>
        <dbReference type="ARBA" id="ARBA00023242"/>
    </source>
</evidence>
<sequence length="436" mass="51107">MANTNTDLTEEDAADLLFPKEEDFTASTFSSANYFLENSETTNYCANCFSELVNLYILCEKCNINICCSHKNDHDYRVLTTKFILFENSDWTAEEELKLLDAISAYGNWNLVAHEFPNKSRNGSALLPEIKKTDAALFPQPVVPYRFRLVDNDDPPRYAPNTIGYQSLAGYNSARSDFESEYDKNAEDILSNVEVIDEDNPQYEFLTNLQCSLIESYNRRLRERFRWKNIISQHGLLLLRKTVSWLHRYDLTLTRPVYEKLIRFMQFCEPAKFEMHMEGLHRVGELKLHISRLIQLRRKGITTMTEARLYLKLHQIHEENKKSLKLFRSSTQYNWRHNKNVGLIFLKTSNRRSSFVPIEIIGMPGYEKLTEKERDLCSNIRLVPVTYLELKEVLVAEYKKMGNVKLQTARRLLKIDVNKTRKLFDFLIEEGYIAKP</sequence>